<dbReference type="SUPFAM" id="SSF51246">
    <property type="entry name" value="Rudiment single hybrid motif"/>
    <property type="match status" value="1"/>
</dbReference>
<comment type="caution">
    <text evidence="11">The sequence shown here is derived from an EMBL/GenBank/DDBJ whole genome shotgun (WGS) entry which is preliminary data.</text>
</comment>
<dbReference type="Pfam" id="PF00289">
    <property type="entry name" value="Biotin_carb_N"/>
    <property type="match status" value="1"/>
</dbReference>
<dbReference type="SMART" id="SM00878">
    <property type="entry name" value="Biotin_carb_C"/>
    <property type="match status" value="1"/>
</dbReference>
<accession>A0A916IVG8</accession>
<dbReference type="FunFam" id="3.30.1490.20:FF:000003">
    <property type="entry name" value="acetyl-CoA carboxylase isoform X1"/>
    <property type="match status" value="1"/>
</dbReference>
<reference evidence="11" key="1">
    <citation type="submission" date="2021-03" db="EMBL/GenBank/DDBJ databases">
        <authorList>
            <person name="Peeters C."/>
        </authorList>
    </citation>
    <scope>NUCLEOTIDE SEQUENCE</scope>
    <source>
        <strain evidence="11">LMG 31506</strain>
    </source>
</reference>
<comment type="cofactor">
    <cofactor evidence="1">
        <name>biotin</name>
        <dbReference type="ChEBI" id="CHEBI:57586"/>
    </cofactor>
</comment>
<dbReference type="InterPro" id="IPR050856">
    <property type="entry name" value="Biotin_carboxylase_complex"/>
</dbReference>
<evidence type="ECO:0000256" key="3">
    <source>
        <dbReference type="ARBA" id="ARBA00022741"/>
    </source>
</evidence>
<dbReference type="InterPro" id="IPR011053">
    <property type="entry name" value="Single_hybrid_motif"/>
</dbReference>
<dbReference type="AlphaFoldDB" id="A0A916IVG8"/>
<gene>
    <name evidence="11" type="primary">accA1_1</name>
    <name evidence="11" type="ORF">LMG31506_01915</name>
</gene>
<dbReference type="Pfam" id="PF21139">
    <property type="entry name" value="BT_MCC_alpha"/>
    <property type="match status" value="1"/>
</dbReference>
<evidence type="ECO:0000259" key="10">
    <source>
        <dbReference type="PROSITE" id="PS50979"/>
    </source>
</evidence>
<feature type="domain" description="Lipoyl-binding" evidence="8">
    <location>
        <begin position="595"/>
        <end position="670"/>
    </location>
</feature>
<dbReference type="InterPro" id="IPR005479">
    <property type="entry name" value="CPAse_ATP-bd"/>
</dbReference>
<keyword evidence="5" id="KW-0809">Transit peptide</keyword>
<dbReference type="Pfam" id="PF02785">
    <property type="entry name" value="Biotin_carb_C"/>
    <property type="match status" value="1"/>
</dbReference>
<dbReference type="GO" id="GO:0046872">
    <property type="term" value="F:metal ion binding"/>
    <property type="evidence" value="ECO:0007669"/>
    <property type="project" value="InterPro"/>
</dbReference>
<evidence type="ECO:0000256" key="2">
    <source>
        <dbReference type="ARBA" id="ARBA00022598"/>
    </source>
</evidence>
<dbReference type="NCBIfam" id="NF006367">
    <property type="entry name" value="PRK08591.1"/>
    <property type="match status" value="1"/>
</dbReference>
<evidence type="ECO:0000256" key="7">
    <source>
        <dbReference type="PROSITE-ProRule" id="PRU00409"/>
    </source>
</evidence>
<evidence type="ECO:0000256" key="6">
    <source>
        <dbReference type="ARBA" id="ARBA00023267"/>
    </source>
</evidence>
<keyword evidence="12" id="KW-1185">Reference proteome</keyword>
<feature type="domain" description="Biotin carboxylation" evidence="10">
    <location>
        <begin position="1"/>
        <end position="458"/>
    </location>
</feature>
<dbReference type="InterPro" id="IPR048429">
    <property type="entry name" value="MCC_alpha_BT"/>
</dbReference>
<dbReference type="SUPFAM" id="SSF56059">
    <property type="entry name" value="Glutathione synthetase ATP-binding domain-like"/>
    <property type="match status" value="1"/>
</dbReference>
<dbReference type="RefSeq" id="WP_211946904.1">
    <property type="nucleotide sequence ID" value="NZ_CAJPUY010000006.1"/>
</dbReference>
<dbReference type="InterPro" id="IPR001882">
    <property type="entry name" value="Biotin_BS"/>
</dbReference>
<dbReference type="FunFam" id="2.40.50.100:FF:000003">
    <property type="entry name" value="Acetyl-CoA carboxylase biotin carboxyl carrier protein"/>
    <property type="match status" value="1"/>
</dbReference>
<dbReference type="Pfam" id="PF00364">
    <property type="entry name" value="Biotin_lipoyl"/>
    <property type="match status" value="1"/>
</dbReference>
<dbReference type="FunFam" id="3.40.50.20:FF:000010">
    <property type="entry name" value="Propionyl-CoA carboxylase subunit alpha"/>
    <property type="match status" value="1"/>
</dbReference>
<dbReference type="InterPro" id="IPR005481">
    <property type="entry name" value="BC-like_N"/>
</dbReference>
<evidence type="ECO:0000313" key="11">
    <source>
        <dbReference type="EMBL" id="CAG2138188.1"/>
    </source>
</evidence>
<evidence type="ECO:0000313" key="12">
    <source>
        <dbReference type="Proteomes" id="UP000672934"/>
    </source>
</evidence>
<evidence type="ECO:0000256" key="1">
    <source>
        <dbReference type="ARBA" id="ARBA00001953"/>
    </source>
</evidence>
<protein>
    <submittedName>
        <fullName evidence="11">Acetyl-/propionyl-coenzyme A carboxylase alpha chain</fullName>
    </submittedName>
</protein>
<dbReference type="InterPro" id="IPR011761">
    <property type="entry name" value="ATP-grasp"/>
</dbReference>
<dbReference type="CDD" id="cd06850">
    <property type="entry name" value="biotinyl_domain"/>
    <property type="match status" value="1"/>
</dbReference>
<dbReference type="Gene3D" id="3.30.470.20">
    <property type="entry name" value="ATP-grasp fold, B domain"/>
    <property type="match status" value="1"/>
</dbReference>
<keyword evidence="2" id="KW-0436">Ligase</keyword>
<keyword evidence="4 7" id="KW-0067">ATP-binding</keyword>
<dbReference type="SUPFAM" id="SSF51230">
    <property type="entry name" value="Single hybrid motif"/>
    <property type="match status" value="1"/>
</dbReference>
<dbReference type="InterPro" id="IPR011764">
    <property type="entry name" value="Biotin_carboxylation_dom"/>
</dbReference>
<proteinExistence type="predicted"/>
<keyword evidence="6" id="KW-0092">Biotin</keyword>
<dbReference type="GO" id="GO:0016874">
    <property type="term" value="F:ligase activity"/>
    <property type="evidence" value="ECO:0007669"/>
    <property type="project" value="UniProtKB-KW"/>
</dbReference>
<evidence type="ECO:0000256" key="4">
    <source>
        <dbReference type="ARBA" id="ARBA00022840"/>
    </source>
</evidence>
<evidence type="ECO:0000259" key="8">
    <source>
        <dbReference type="PROSITE" id="PS50968"/>
    </source>
</evidence>
<dbReference type="PROSITE" id="PS00188">
    <property type="entry name" value="BIOTIN"/>
    <property type="match status" value="1"/>
</dbReference>
<dbReference type="InterPro" id="IPR005482">
    <property type="entry name" value="Biotin_COase_C"/>
</dbReference>
<organism evidence="11 12">
    <name type="scientific">Cupriavidus yeoncheonensis</name>
    <dbReference type="NCBI Taxonomy" id="1462994"/>
    <lineage>
        <taxon>Bacteria</taxon>
        <taxon>Pseudomonadati</taxon>
        <taxon>Pseudomonadota</taxon>
        <taxon>Betaproteobacteria</taxon>
        <taxon>Burkholderiales</taxon>
        <taxon>Burkholderiaceae</taxon>
        <taxon>Cupriavidus</taxon>
    </lineage>
</organism>
<dbReference type="EMBL" id="CAJPUY010000006">
    <property type="protein sequence ID" value="CAG2138188.1"/>
    <property type="molecule type" value="Genomic_DNA"/>
</dbReference>
<dbReference type="PROSITE" id="PS00867">
    <property type="entry name" value="CPSASE_2"/>
    <property type="match status" value="1"/>
</dbReference>
<dbReference type="InterPro" id="IPR011054">
    <property type="entry name" value="Rudment_hybrid_motif"/>
</dbReference>
<dbReference type="Pfam" id="PF02786">
    <property type="entry name" value="CPSase_L_D2"/>
    <property type="match status" value="1"/>
</dbReference>
<dbReference type="Gene3D" id="3.30.700.40">
    <property type="match status" value="1"/>
</dbReference>
<dbReference type="PROSITE" id="PS50975">
    <property type="entry name" value="ATP_GRASP"/>
    <property type="match status" value="1"/>
</dbReference>
<dbReference type="SUPFAM" id="SSF52440">
    <property type="entry name" value="PreATP-grasp domain"/>
    <property type="match status" value="1"/>
</dbReference>
<sequence length="672" mass="72455">MFSKILIANRGEIACRVAATCRRLGIRTVAVYSDADADARHVAFCDEAVHIGGAAARDSYLRADHIIEMAKETGAQAIHPGYGFLSENEAFAEACAAAGLVFIGPPASAIHAMGSKSAAKQLMEKASVPLVPGYHGEDQDPALLRREADRIGYPVLLKASAGGGGKGMRVVESGDAFEAALASVKREASASFGDDKVLVEKYLTRPRHIEIQVFADTRGDCVYLFERDCSVQRRHQKVLEEAPAPGMTEERRRAMGEAAVAAAKAVGYVGAGTVEFIANQDGSFYFMEMNTRLQVEHPVTEMITGQDLVEWQLRVAAGEALPLKQEQLRIDGHALEARIYAENPDKQFLPSTGTLRFLRTPPAVQFMRGGDAHGPAGVRIDAGVREGDTISPYYDPMIAKLIVWGKDRDEALARMRQALAAYHVVGLSTNVAFLQRLVKSEAFRTADLDTGLIERNEATLFPAPAPVGMEIIALATAALLDRETRERRLDAADQHSPWTHAGAWRLNGGATRTLRFVFGSHTLDVTLTANERGSTLIYADQAAPFRASCQADDIRVDLGTRRAHGQVHVEGNDFHVFYAGRHAVLGWLDPLAHAGETEGEGGKLTAPMPGKVIAVMVEPGSTVTRGTPLLVMEAMKMEHTISAPADGVVSEILYGVGEQVAEGAQLLAFDGK</sequence>
<dbReference type="InterPro" id="IPR016185">
    <property type="entry name" value="PreATP-grasp_dom_sf"/>
</dbReference>
<dbReference type="PANTHER" id="PTHR18866">
    <property type="entry name" value="CARBOXYLASE:PYRUVATE/ACETYL-COA/PROPIONYL-COA CARBOXYLASE"/>
    <property type="match status" value="1"/>
</dbReference>
<evidence type="ECO:0000256" key="5">
    <source>
        <dbReference type="ARBA" id="ARBA00022946"/>
    </source>
</evidence>
<dbReference type="PROSITE" id="PS50979">
    <property type="entry name" value="BC"/>
    <property type="match status" value="1"/>
</dbReference>
<name>A0A916IVG8_9BURK</name>
<feature type="domain" description="ATP-grasp" evidence="9">
    <location>
        <begin position="120"/>
        <end position="317"/>
    </location>
</feature>
<dbReference type="Gene3D" id="2.40.50.100">
    <property type="match status" value="1"/>
</dbReference>
<dbReference type="SMART" id="SM01209">
    <property type="entry name" value="GARS_A"/>
    <property type="match status" value="1"/>
</dbReference>
<dbReference type="PROSITE" id="PS00866">
    <property type="entry name" value="CPSASE_1"/>
    <property type="match status" value="1"/>
</dbReference>
<dbReference type="GO" id="GO:0005524">
    <property type="term" value="F:ATP binding"/>
    <property type="evidence" value="ECO:0007669"/>
    <property type="project" value="UniProtKB-UniRule"/>
</dbReference>
<dbReference type="InterPro" id="IPR000089">
    <property type="entry name" value="Biotin_lipoyl"/>
</dbReference>
<dbReference type="PROSITE" id="PS50968">
    <property type="entry name" value="BIOTINYL_LIPOYL"/>
    <property type="match status" value="1"/>
</dbReference>
<dbReference type="FunFam" id="3.30.470.20:FF:000028">
    <property type="entry name" value="Methylcrotonoyl-CoA carboxylase subunit alpha, mitochondrial"/>
    <property type="match status" value="1"/>
</dbReference>
<dbReference type="PANTHER" id="PTHR18866:SF33">
    <property type="entry name" value="METHYLCROTONOYL-COA CARBOXYLASE SUBUNIT ALPHA, MITOCHONDRIAL-RELATED"/>
    <property type="match status" value="1"/>
</dbReference>
<keyword evidence="3 7" id="KW-0547">Nucleotide-binding</keyword>
<dbReference type="Proteomes" id="UP000672934">
    <property type="component" value="Unassembled WGS sequence"/>
</dbReference>
<evidence type="ECO:0000259" key="9">
    <source>
        <dbReference type="PROSITE" id="PS50975"/>
    </source>
</evidence>